<dbReference type="InterPro" id="IPR003715">
    <property type="entry name" value="Poly_export_N"/>
</dbReference>
<proteinExistence type="predicted"/>
<organism evidence="4 5">
    <name type="scientific">Meridianimaribacter flavus</name>
    <dbReference type="NCBI Taxonomy" id="571115"/>
    <lineage>
        <taxon>Bacteria</taxon>
        <taxon>Pseudomonadati</taxon>
        <taxon>Bacteroidota</taxon>
        <taxon>Flavobacteriia</taxon>
        <taxon>Flavobacteriales</taxon>
        <taxon>Flavobacteriaceae</taxon>
        <taxon>Meridianimaribacter</taxon>
    </lineage>
</organism>
<dbReference type="Pfam" id="PF02563">
    <property type="entry name" value="Poly_export"/>
    <property type="match status" value="1"/>
</dbReference>
<feature type="transmembrane region" description="Helical" evidence="2">
    <location>
        <begin position="256"/>
        <end position="274"/>
    </location>
</feature>
<protein>
    <submittedName>
        <fullName evidence="4">Protein involved in gliding motility EpsA</fullName>
    </submittedName>
</protein>
<dbReference type="PANTHER" id="PTHR33619:SF3">
    <property type="entry name" value="POLYSACCHARIDE EXPORT PROTEIN GFCE-RELATED"/>
    <property type="match status" value="1"/>
</dbReference>
<keyword evidence="2" id="KW-0812">Transmembrane</keyword>
<dbReference type="PANTHER" id="PTHR33619">
    <property type="entry name" value="POLYSACCHARIDE EXPORT PROTEIN GFCE-RELATED"/>
    <property type="match status" value="1"/>
</dbReference>
<sequence length="277" mass="31106">MDYICEATSYATMNRCLLLVLLMAIGFTSCIPHKDTLYLQTKDESSSDTLQLAKEQPKPYRVQINDVLNIRIKVLDQNNASIFNPISEAGVLQATSEERAYFDGFTVDDHGNIRFPQLGKLNVLGYTLEEIQGMIEELLLKEQFKETANIFVSVKLAGLRYTTMGEIGNTGVQVIFKDKVNIFEAIASSGEIPVTGDKKDVLIIRQYPHGQEIHHVDLTDIKVMDSPYYYIMPNDMIYVKPLKQKSWGTGTTGRETLASIVAVMSLVTTTILLINRL</sequence>
<dbReference type="Proteomes" id="UP000294930">
    <property type="component" value="Unassembled WGS sequence"/>
</dbReference>
<accession>A0ABY2G4L5</accession>
<evidence type="ECO:0000256" key="1">
    <source>
        <dbReference type="ARBA" id="ARBA00022729"/>
    </source>
</evidence>
<name>A0ABY2G4L5_9FLAO</name>
<keyword evidence="2" id="KW-1133">Transmembrane helix</keyword>
<keyword evidence="1" id="KW-0732">Signal</keyword>
<dbReference type="EMBL" id="SOQZ01000003">
    <property type="protein sequence ID" value="TDY11759.1"/>
    <property type="molecule type" value="Genomic_DNA"/>
</dbReference>
<keyword evidence="5" id="KW-1185">Reference proteome</keyword>
<reference evidence="4 5" key="1">
    <citation type="submission" date="2019-03" db="EMBL/GenBank/DDBJ databases">
        <title>Genomic Encyclopedia of Type Strains, Phase III (KMG-III): the genomes of soil and plant-associated and newly described type strains.</title>
        <authorList>
            <person name="Whitman W."/>
        </authorList>
    </citation>
    <scope>NUCLEOTIDE SEQUENCE [LARGE SCALE GENOMIC DNA]</scope>
    <source>
        <strain evidence="4 5">CGMCC 1.10957</strain>
    </source>
</reference>
<evidence type="ECO:0000256" key="2">
    <source>
        <dbReference type="SAM" id="Phobius"/>
    </source>
</evidence>
<evidence type="ECO:0000313" key="5">
    <source>
        <dbReference type="Proteomes" id="UP000294930"/>
    </source>
</evidence>
<evidence type="ECO:0000313" key="4">
    <source>
        <dbReference type="EMBL" id="TDY11759.1"/>
    </source>
</evidence>
<dbReference type="Gene3D" id="3.10.560.10">
    <property type="entry name" value="Outer membrane lipoprotein wza domain like"/>
    <property type="match status" value="2"/>
</dbReference>
<evidence type="ECO:0000259" key="3">
    <source>
        <dbReference type="Pfam" id="PF02563"/>
    </source>
</evidence>
<dbReference type="Gene3D" id="3.30.1950.10">
    <property type="entry name" value="wza like domain"/>
    <property type="match status" value="1"/>
</dbReference>
<dbReference type="InterPro" id="IPR049712">
    <property type="entry name" value="Poly_export"/>
</dbReference>
<feature type="domain" description="Polysaccharide export protein N-terminal" evidence="3">
    <location>
        <begin position="55"/>
        <end position="154"/>
    </location>
</feature>
<comment type="caution">
    <text evidence="4">The sequence shown here is derived from an EMBL/GenBank/DDBJ whole genome shotgun (WGS) entry which is preliminary data.</text>
</comment>
<keyword evidence="2" id="KW-0472">Membrane</keyword>
<gene>
    <name evidence="4" type="ORF">A8975_1598</name>
</gene>